<dbReference type="GO" id="GO:0003677">
    <property type="term" value="F:DNA binding"/>
    <property type="evidence" value="ECO:0007669"/>
    <property type="project" value="InterPro"/>
</dbReference>
<feature type="domain" description="Zinc finger CHC2-type" evidence="5">
    <location>
        <begin position="33"/>
        <end position="85"/>
    </location>
</feature>
<keyword evidence="2" id="KW-0863">Zinc-finger</keyword>
<keyword evidence="7" id="KW-1185">Reference proteome</keyword>
<dbReference type="InterPro" id="IPR034154">
    <property type="entry name" value="TOPRIM_DnaG/twinkle"/>
</dbReference>
<dbReference type="Proteomes" id="UP000594468">
    <property type="component" value="Chromosome"/>
</dbReference>
<evidence type="ECO:0000256" key="1">
    <source>
        <dbReference type="ARBA" id="ARBA00022723"/>
    </source>
</evidence>
<evidence type="ECO:0000313" key="7">
    <source>
        <dbReference type="Proteomes" id="UP000594468"/>
    </source>
</evidence>
<feature type="region of interest" description="Disordered" evidence="4">
    <location>
        <begin position="86"/>
        <end position="108"/>
    </location>
</feature>
<dbReference type="RefSeq" id="WP_195171099.1">
    <property type="nucleotide sequence ID" value="NZ_CP062983.1"/>
</dbReference>
<dbReference type="SUPFAM" id="SSF56731">
    <property type="entry name" value="DNA primase core"/>
    <property type="match status" value="1"/>
</dbReference>
<dbReference type="EMBL" id="CP062983">
    <property type="protein sequence ID" value="QPC83030.1"/>
    <property type="molecule type" value="Genomic_DNA"/>
</dbReference>
<keyword evidence="3" id="KW-0862">Zinc</keyword>
<dbReference type="Gene3D" id="3.40.1360.10">
    <property type="match status" value="1"/>
</dbReference>
<protein>
    <recommendedName>
        <fullName evidence="5">Zinc finger CHC2-type domain-containing protein</fullName>
    </recommendedName>
</protein>
<dbReference type="GO" id="GO:0005737">
    <property type="term" value="C:cytoplasm"/>
    <property type="evidence" value="ECO:0007669"/>
    <property type="project" value="TreeGrafter"/>
</dbReference>
<sequence length="334" mass="37502">MDTQTLKTNTDLRQIVEHDLGPASIRSGRASLYKCPFHNERKGYSLAVWADGYRCFGACDTSGDLFDWLMNYRQISFTDALEQLGTTRPNPTIQKRSPSLAHSEPPSAQWQRNACEVVDLAEETLWSSDGEPALNYLLSRGLTSAVIRDARLGYIPGDYRDWRELCGLRVPCGITIPWFAADALWAVKVRRATGFPKYVQIAGGSSHGLYGADYLRYHQTALFCEGEFDVLVARQEVGKWLCPVSLGSASNRLPARWQAELSGCSNIFVVYDNDEAGSKGADQLLKISPRFRELKLPFAKDISDYYLHGGDVYEWLADFIGDQATYPEGIRYVR</sequence>
<accession>A0A7S8E9W0</accession>
<proteinExistence type="predicted"/>
<dbReference type="GO" id="GO:0003899">
    <property type="term" value="F:DNA-directed RNA polymerase activity"/>
    <property type="evidence" value="ECO:0007669"/>
    <property type="project" value="InterPro"/>
</dbReference>
<dbReference type="InterPro" id="IPR002694">
    <property type="entry name" value="Znf_CHC2"/>
</dbReference>
<reference evidence="6 7" key="1">
    <citation type="submission" date="2020-02" db="EMBL/GenBank/DDBJ databases">
        <authorList>
            <person name="Zheng R.K."/>
            <person name="Sun C.M."/>
        </authorList>
    </citation>
    <scope>NUCLEOTIDE SEQUENCE [LARGE SCALE GENOMIC DNA]</scope>
    <source>
        <strain evidence="7">rifampicinis</strain>
    </source>
</reference>
<dbReference type="PANTHER" id="PTHR30313">
    <property type="entry name" value="DNA PRIMASE"/>
    <property type="match status" value="1"/>
</dbReference>
<dbReference type="InterPro" id="IPR050219">
    <property type="entry name" value="DnaG_primase"/>
</dbReference>
<gene>
    <name evidence="6" type="ORF">G4Y79_01250</name>
</gene>
<dbReference type="GO" id="GO:0006269">
    <property type="term" value="P:DNA replication, synthesis of primer"/>
    <property type="evidence" value="ECO:0007669"/>
    <property type="project" value="TreeGrafter"/>
</dbReference>
<evidence type="ECO:0000313" key="6">
    <source>
        <dbReference type="EMBL" id="QPC83030.1"/>
    </source>
</evidence>
<dbReference type="SUPFAM" id="SSF57783">
    <property type="entry name" value="Zinc beta-ribbon"/>
    <property type="match status" value="1"/>
</dbReference>
<dbReference type="Pfam" id="PF13155">
    <property type="entry name" value="Toprim_2"/>
    <property type="match status" value="1"/>
</dbReference>
<dbReference type="Pfam" id="PF01807">
    <property type="entry name" value="Zn_ribbon_DnaG"/>
    <property type="match status" value="1"/>
</dbReference>
<dbReference type="AlphaFoldDB" id="A0A7S8E9W0"/>
<dbReference type="CDD" id="cd01029">
    <property type="entry name" value="TOPRIM_primases"/>
    <property type="match status" value="1"/>
</dbReference>
<name>A0A7S8E9W0_9CHLR</name>
<dbReference type="SMART" id="SM00400">
    <property type="entry name" value="ZnF_CHCC"/>
    <property type="match status" value="1"/>
</dbReference>
<evidence type="ECO:0000256" key="3">
    <source>
        <dbReference type="ARBA" id="ARBA00022833"/>
    </source>
</evidence>
<keyword evidence="1" id="KW-0479">Metal-binding</keyword>
<dbReference type="GO" id="GO:0008270">
    <property type="term" value="F:zinc ion binding"/>
    <property type="evidence" value="ECO:0007669"/>
    <property type="project" value="UniProtKB-KW"/>
</dbReference>
<evidence type="ECO:0000259" key="5">
    <source>
        <dbReference type="SMART" id="SM00400"/>
    </source>
</evidence>
<feature type="compositionally biased region" description="Polar residues" evidence="4">
    <location>
        <begin position="86"/>
        <end position="97"/>
    </location>
</feature>
<dbReference type="KEGG" id="pmet:G4Y79_01250"/>
<dbReference type="InterPro" id="IPR036977">
    <property type="entry name" value="DNA_primase_Znf_CHC2"/>
</dbReference>
<dbReference type="PANTHER" id="PTHR30313:SF2">
    <property type="entry name" value="DNA PRIMASE"/>
    <property type="match status" value="1"/>
</dbReference>
<dbReference type="Gene3D" id="3.90.580.10">
    <property type="entry name" value="Zinc finger, CHC2-type domain"/>
    <property type="match status" value="1"/>
</dbReference>
<organism evidence="6 7">
    <name type="scientific">Phototrophicus methaneseepsis</name>
    <dbReference type="NCBI Taxonomy" id="2710758"/>
    <lineage>
        <taxon>Bacteria</taxon>
        <taxon>Bacillati</taxon>
        <taxon>Chloroflexota</taxon>
        <taxon>Candidatus Thermofontia</taxon>
        <taxon>Phototrophicales</taxon>
        <taxon>Phototrophicaceae</taxon>
        <taxon>Phototrophicus</taxon>
    </lineage>
</organism>
<evidence type="ECO:0000256" key="2">
    <source>
        <dbReference type="ARBA" id="ARBA00022771"/>
    </source>
</evidence>
<evidence type="ECO:0000256" key="4">
    <source>
        <dbReference type="SAM" id="MobiDB-lite"/>
    </source>
</evidence>